<name>A0A8X6HM18_TRICU</name>
<gene>
    <name evidence="1" type="ORF">TNCT_276301</name>
</gene>
<protein>
    <submittedName>
        <fullName evidence="1">Uncharacterized protein</fullName>
    </submittedName>
</protein>
<dbReference type="Proteomes" id="UP000887116">
    <property type="component" value="Unassembled WGS sequence"/>
</dbReference>
<comment type="caution">
    <text evidence="1">The sequence shown here is derived from an EMBL/GenBank/DDBJ whole genome shotgun (WGS) entry which is preliminary data.</text>
</comment>
<accession>A0A8X6HM18</accession>
<sequence>MKSKVIFNNSRGSNVPNPPFVTTEPFSSIRQTRTNTLKHLFLIAFLTHLEVREFILTWESKRKLKSIEPRRLAKSVSAFNPRKKNEFISARFPSFPEYALRDQDFV</sequence>
<proteinExistence type="predicted"/>
<dbReference type="AlphaFoldDB" id="A0A8X6HM18"/>
<reference evidence="1" key="1">
    <citation type="submission" date="2020-07" db="EMBL/GenBank/DDBJ databases">
        <title>Multicomponent nature underlies the extraordinary mechanical properties of spider dragline silk.</title>
        <authorList>
            <person name="Kono N."/>
            <person name="Nakamura H."/>
            <person name="Mori M."/>
            <person name="Yoshida Y."/>
            <person name="Ohtoshi R."/>
            <person name="Malay A.D."/>
            <person name="Moran D.A.P."/>
            <person name="Tomita M."/>
            <person name="Numata K."/>
            <person name="Arakawa K."/>
        </authorList>
    </citation>
    <scope>NUCLEOTIDE SEQUENCE</scope>
</reference>
<organism evidence="1 2">
    <name type="scientific">Trichonephila clavata</name>
    <name type="common">Joro spider</name>
    <name type="synonym">Nephila clavata</name>
    <dbReference type="NCBI Taxonomy" id="2740835"/>
    <lineage>
        <taxon>Eukaryota</taxon>
        <taxon>Metazoa</taxon>
        <taxon>Ecdysozoa</taxon>
        <taxon>Arthropoda</taxon>
        <taxon>Chelicerata</taxon>
        <taxon>Arachnida</taxon>
        <taxon>Araneae</taxon>
        <taxon>Araneomorphae</taxon>
        <taxon>Entelegynae</taxon>
        <taxon>Araneoidea</taxon>
        <taxon>Nephilidae</taxon>
        <taxon>Trichonephila</taxon>
    </lineage>
</organism>
<evidence type="ECO:0000313" key="2">
    <source>
        <dbReference type="Proteomes" id="UP000887116"/>
    </source>
</evidence>
<dbReference type="EMBL" id="BMAO01008699">
    <property type="protein sequence ID" value="GFR25668.1"/>
    <property type="molecule type" value="Genomic_DNA"/>
</dbReference>
<keyword evidence="2" id="KW-1185">Reference proteome</keyword>
<evidence type="ECO:0000313" key="1">
    <source>
        <dbReference type="EMBL" id="GFR25668.1"/>
    </source>
</evidence>